<feature type="compositionally biased region" description="Basic and acidic residues" evidence="1">
    <location>
        <begin position="13"/>
        <end position="30"/>
    </location>
</feature>
<comment type="caution">
    <text evidence="2">The sequence shown here is derived from an EMBL/GenBank/DDBJ whole genome shotgun (WGS) entry which is preliminary data.</text>
</comment>
<proteinExistence type="predicted"/>
<evidence type="ECO:0000313" key="2">
    <source>
        <dbReference type="EMBL" id="KAK0417152.1"/>
    </source>
</evidence>
<gene>
    <name evidence="2" type="ORF">QR680_012857</name>
</gene>
<dbReference type="EMBL" id="JAUCMV010000002">
    <property type="protein sequence ID" value="KAK0417152.1"/>
    <property type="molecule type" value="Genomic_DNA"/>
</dbReference>
<accession>A0AA39M1A0</accession>
<protein>
    <submittedName>
        <fullName evidence="2">Uncharacterized protein</fullName>
    </submittedName>
</protein>
<organism evidence="2 3">
    <name type="scientific">Steinernema hermaphroditum</name>
    <dbReference type="NCBI Taxonomy" id="289476"/>
    <lineage>
        <taxon>Eukaryota</taxon>
        <taxon>Metazoa</taxon>
        <taxon>Ecdysozoa</taxon>
        <taxon>Nematoda</taxon>
        <taxon>Chromadorea</taxon>
        <taxon>Rhabditida</taxon>
        <taxon>Tylenchina</taxon>
        <taxon>Panagrolaimomorpha</taxon>
        <taxon>Strongyloidoidea</taxon>
        <taxon>Steinernematidae</taxon>
        <taxon>Steinernema</taxon>
    </lineage>
</organism>
<evidence type="ECO:0000313" key="3">
    <source>
        <dbReference type="Proteomes" id="UP001175271"/>
    </source>
</evidence>
<reference evidence="2" key="1">
    <citation type="submission" date="2023-06" db="EMBL/GenBank/DDBJ databases">
        <title>Genomic analysis of the entomopathogenic nematode Steinernema hermaphroditum.</title>
        <authorList>
            <person name="Schwarz E.M."/>
            <person name="Heppert J.K."/>
            <person name="Baniya A."/>
            <person name="Schwartz H.T."/>
            <person name="Tan C.-H."/>
            <person name="Antoshechkin I."/>
            <person name="Sternberg P.W."/>
            <person name="Goodrich-Blair H."/>
            <person name="Dillman A.R."/>
        </authorList>
    </citation>
    <scope>NUCLEOTIDE SEQUENCE</scope>
    <source>
        <strain evidence="2">PS9179</strain>
        <tissue evidence="2">Whole animal</tissue>
    </source>
</reference>
<evidence type="ECO:0000256" key="1">
    <source>
        <dbReference type="SAM" id="MobiDB-lite"/>
    </source>
</evidence>
<sequence length="238" mass="27369">MRGRTHMSEYLGWDERKPPSEAVGDRDDLKAPNPREILGGPACQGFENYVRNIFRPGAKVPGEQSISAMRMLAMEQHLGKDALDESIEIDMHSSPLDNMLADLGVGGLTSRSTYVQFPVYTPKQSSEYFSISHNIERRPSELIGTSLDDRRGTYGGYTSYRERSDEWKKNNKQMLVDYQKFDSSPLSPYMYQSHPYVQRQDSRIVGSNFVQLTTRPRDRFLEKIDRTLAEVRAMPRYI</sequence>
<feature type="region of interest" description="Disordered" evidence="1">
    <location>
        <begin position="1"/>
        <end position="38"/>
    </location>
</feature>
<dbReference type="Proteomes" id="UP001175271">
    <property type="component" value="Unassembled WGS sequence"/>
</dbReference>
<name>A0AA39M1A0_9BILA</name>
<dbReference type="AlphaFoldDB" id="A0AA39M1A0"/>
<keyword evidence="3" id="KW-1185">Reference proteome</keyword>